<keyword evidence="2" id="KW-1185">Reference proteome</keyword>
<reference evidence="1 2" key="1">
    <citation type="submission" date="2021-03" db="EMBL/GenBank/DDBJ databases">
        <title>Antimicrobial resistance genes in bacteria isolated from Japanese honey, and their potential for conferring macrolide and lincosamide resistance in the American foulbrood pathogen Paenibacillus larvae.</title>
        <authorList>
            <person name="Okamoto M."/>
            <person name="Kumagai M."/>
            <person name="Kanamori H."/>
            <person name="Takamatsu D."/>
        </authorList>
    </citation>
    <scope>NUCLEOTIDE SEQUENCE [LARGE SCALE GENOMIC DNA]</scope>
    <source>
        <strain evidence="1 2">J6TS1</strain>
    </source>
</reference>
<sequence>MLNKSNELLFKEFYQMTKELCISLGVNIQSNMNYFEMFRAACERVSTKKLSKALTFIKNDDNWLFKKRQEIIFKELLRRGHARGVLKVIYISLQKYEL</sequence>
<protein>
    <submittedName>
        <fullName evidence="1">Uncharacterized protein</fullName>
    </submittedName>
</protein>
<accession>A0ABQ4KXH2</accession>
<dbReference type="EMBL" id="BORJ01000004">
    <property type="protein sequence ID" value="GIN96210.1"/>
    <property type="molecule type" value="Genomic_DNA"/>
</dbReference>
<gene>
    <name evidence="1" type="ORF">J6TS1_20800</name>
</gene>
<proteinExistence type="predicted"/>
<dbReference type="Proteomes" id="UP000680670">
    <property type="component" value="Unassembled WGS sequence"/>
</dbReference>
<evidence type="ECO:0000313" key="2">
    <source>
        <dbReference type="Proteomes" id="UP000680670"/>
    </source>
</evidence>
<comment type="caution">
    <text evidence="1">The sequence shown here is derived from an EMBL/GenBank/DDBJ whole genome shotgun (WGS) entry which is preliminary data.</text>
</comment>
<dbReference type="RefSeq" id="WP_213020434.1">
    <property type="nucleotide sequence ID" value="NZ_BORJ01000004.1"/>
</dbReference>
<evidence type="ECO:0000313" key="1">
    <source>
        <dbReference type="EMBL" id="GIN96210.1"/>
    </source>
</evidence>
<name>A0ABQ4KXH2_SIMTE</name>
<organism evidence="1 2">
    <name type="scientific">Siminovitchia terrae</name>
    <name type="common">Bacillus terrae</name>
    <dbReference type="NCBI Taxonomy" id="1914933"/>
    <lineage>
        <taxon>Bacteria</taxon>
        <taxon>Bacillati</taxon>
        <taxon>Bacillota</taxon>
        <taxon>Bacilli</taxon>
        <taxon>Bacillales</taxon>
        <taxon>Bacillaceae</taxon>
        <taxon>Siminovitchia</taxon>
    </lineage>
</organism>